<dbReference type="EMBL" id="JANIEX010000285">
    <property type="protein sequence ID" value="KAJ3569492.1"/>
    <property type="molecule type" value="Genomic_DNA"/>
</dbReference>
<keyword evidence="3" id="KW-1133">Transmembrane helix</keyword>
<gene>
    <name evidence="4" type="ORF">NP233_g5019</name>
</gene>
<dbReference type="PANTHER" id="PTHR43157">
    <property type="entry name" value="PHOSPHATIDYLINOSITOL-GLYCAN BIOSYNTHESIS CLASS F PROTEIN-RELATED"/>
    <property type="match status" value="1"/>
</dbReference>
<keyword evidence="3" id="KW-0812">Transmembrane</keyword>
<reference evidence="4" key="1">
    <citation type="submission" date="2022-07" db="EMBL/GenBank/DDBJ databases">
        <title>Genome Sequence of Leucocoprinus birnbaumii.</title>
        <authorList>
            <person name="Buettner E."/>
        </authorList>
    </citation>
    <scope>NUCLEOTIDE SEQUENCE</scope>
    <source>
        <strain evidence="4">VT141</strain>
    </source>
</reference>
<feature type="region of interest" description="Disordered" evidence="2">
    <location>
        <begin position="415"/>
        <end position="440"/>
    </location>
</feature>
<feature type="compositionally biased region" description="Basic and acidic residues" evidence="2">
    <location>
        <begin position="132"/>
        <end position="161"/>
    </location>
</feature>
<evidence type="ECO:0000313" key="4">
    <source>
        <dbReference type="EMBL" id="KAJ3569492.1"/>
    </source>
</evidence>
<protein>
    <recommendedName>
        <fullName evidence="6">Ketoreductase (KR) domain-containing protein</fullName>
    </recommendedName>
</protein>
<sequence length="538" mass="59476">MVLKVVEAFADKFFPYKYAWHILIAIITALVLRAFSQGRTTNRERDLHDRTFLVTGGLTPLGLTLLQDLAQRGAKIIALSPHPIDSPAVTILVSLLRTTYNNENIFAEQCHLSDPDSIRSFCMRFLTEGETADEKSKPQPKQESKDASPTTSKDKPKTTTDSRLDGIIFAHEYQHIGIPRFLRNKKPIRATISQGEEEETQREYNSLATFLITTLLLPALLVAPVERDIRIINIVNPFYAAAAASVRASKNFDPAFSHLVIPPTFSTTSSSPTTKSVFLTEGLRSLRTIIFTRHLQRIFDALPKPQIPKTEEGSSSIPIISARMQRSNIVAVSVSPGLSRVDTISRMLNADWNLVESGDSVERKFSWIGVLLYIILLPLLHIATKSPKAAIQSILHSLFLPTPFKILSQSVSDSIPETSKKNQDDDSNSAPSQPTKRPISLIREEVLKPGALYAECAVVNLDLSIPPPPSTEPQDQKESGSQKGKEKAQGLKEEVLEIVDDGEYGGEIAGRVVWEAYEVALKVWEKSGSRTSGGKKDS</sequence>
<dbReference type="InterPro" id="IPR036291">
    <property type="entry name" value="NAD(P)-bd_dom_sf"/>
</dbReference>
<dbReference type="PANTHER" id="PTHR43157:SF31">
    <property type="entry name" value="PHOSPHATIDYLINOSITOL-GLYCAN BIOSYNTHESIS CLASS F PROTEIN"/>
    <property type="match status" value="1"/>
</dbReference>
<feature type="compositionally biased region" description="Basic and acidic residues" evidence="2">
    <location>
        <begin position="474"/>
        <end position="493"/>
    </location>
</feature>
<dbReference type="GO" id="GO:0016491">
    <property type="term" value="F:oxidoreductase activity"/>
    <property type="evidence" value="ECO:0007669"/>
    <property type="project" value="UniProtKB-KW"/>
</dbReference>
<keyword evidence="1" id="KW-0560">Oxidoreductase</keyword>
<evidence type="ECO:0000256" key="2">
    <source>
        <dbReference type="SAM" id="MobiDB-lite"/>
    </source>
</evidence>
<keyword evidence="3" id="KW-0472">Membrane</keyword>
<dbReference type="Proteomes" id="UP001213000">
    <property type="component" value="Unassembled WGS sequence"/>
</dbReference>
<evidence type="ECO:0008006" key="6">
    <source>
        <dbReference type="Google" id="ProtNLM"/>
    </source>
</evidence>
<evidence type="ECO:0000313" key="5">
    <source>
        <dbReference type="Proteomes" id="UP001213000"/>
    </source>
</evidence>
<organism evidence="4 5">
    <name type="scientific">Leucocoprinus birnbaumii</name>
    <dbReference type="NCBI Taxonomy" id="56174"/>
    <lineage>
        <taxon>Eukaryota</taxon>
        <taxon>Fungi</taxon>
        <taxon>Dikarya</taxon>
        <taxon>Basidiomycota</taxon>
        <taxon>Agaricomycotina</taxon>
        <taxon>Agaricomycetes</taxon>
        <taxon>Agaricomycetidae</taxon>
        <taxon>Agaricales</taxon>
        <taxon>Agaricineae</taxon>
        <taxon>Agaricaceae</taxon>
        <taxon>Leucocoprinus</taxon>
    </lineage>
</organism>
<evidence type="ECO:0000256" key="3">
    <source>
        <dbReference type="SAM" id="Phobius"/>
    </source>
</evidence>
<feature type="region of interest" description="Disordered" evidence="2">
    <location>
        <begin position="464"/>
        <end position="493"/>
    </location>
</feature>
<keyword evidence="5" id="KW-1185">Reference proteome</keyword>
<comment type="caution">
    <text evidence="4">The sequence shown here is derived from an EMBL/GenBank/DDBJ whole genome shotgun (WGS) entry which is preliminary data.</text>
</comment>
<dbReference type="AlphaFoldDB" id="A0AAD5VTQ1"/>
<dbReference type="SUPFAM" id="SSF51735">
    <property type="entry name" value="NAD(P)-binding Rossmann-fold domains"/>
    <property type="match status" value="1"/>
</dbReference>
<accession>A0AAD5VTQ1</accession>
<evidence type="ECO:0000256" key="1">
    <source>
        <dbReference type="ARBA" id="ARBA00023002"/>
    </source>
</evidence>
<feature type="region of interest" description="Disordered" evidence="2">
    <location>
        <begin position="130"/>
        <end position="161"/>
    </location>
</feature>
<feature type="transmembrane region" description="Helical" evidence="3">
    <location>
        <begin position="18"/>
        <end position="35"/>
    </location>
</feature>
<proteinExistence type="predicted"/>
<dbReference type="Gene3D" id="3.40.50.720">
    <property type="entry name" value="NAD(P)-binding Rossmann-like Domain"/>
    <property type="match status" value="1"/>
</dbReference>
<name>A0AAD5VTQ1_9AGAR</name>